<protein>
    <submittedName>
        <fullName evidence="2">Uncharacterized protein</fullName>
    </submittedName>
</protein>
<keyword evidence="3" id="KW-1185">Reference proteome</keyword>
<proteinExistence type="predicted"/>
<accession>A0A5C3NEF7</accession>
<evidence type="ECO:0000313" key="3">
    <source>
        <dbReference type="Proteomes" id="UP000305948"/>
    </source>
</evidence>
<feature type="region of interest" description="Disordered" evidence="1">
    <location>
        <begin position="63"/>
        <end position="88"/>
    </location>
</feature>
<organism evidence="2 3">
    <name type="scientific">Heliocybe sulcata</name>
    <dbReference type="NCBI Taxonomy" id="5364"/>
    <lineage>
        <taxon>Eukaryota</taxon>
        <taxon>Fungi</taxon>
        <taxon>Dikarya</taxon>
        <taxon>Basidiomycota</taxon>
        <taxon>Agaricomycotina</taxon>
        <taxon>Agaricomycetes</taxon>
        <taxon>Gloeophyllales</taxon>
        <taxon>Gloeophyllaceae</taxon>
        <taxon>Heliocybe</taxon>
    </lineage>
</organism>
<dbReference type="EMBL" id="ML213504">
    <property type="protein sequence ID" value="TFK55710.1"/>
    <property type="molecule type" value="Genomic_DNA"/>
</dbReference>
<evidence type="ECO:0000256" key="1">
    <source>
        <dbReference type="SAM" id="MobiDB-lite"/>
    </source>
</evidence>
<gene>
    <name evidence="2" type="ORF">OE88DRAFT_650179</name>
</gene>
<feature type="compositionally biased region" description="Basic and acidic residues" evidence="1">
    <location>
        <begin position="66"/>
        <end position="82"/>
    </location>
</feature>
<evidence type="ECO:0000313" key="2">
    <source>
        <dbReference type="EMBL" id="TFK55710.1"/>
    </source>
</evidence>
<reference evidence="2 3" key="1">
    <citation type="journal article" date="2019" name="Nat. Ecol. Evol.">
        <title>Megaphylogeny resolves global patterns of mushroom evolution.</title>
        <authorList>
            <person name="Varga T."/>
            <person name="Krizsan K."/>
            <person name="Foldi C."/>
            <person name="Dima B."/>
            <person name="Sanchez-Garcia M."/>
            <person name="Sanchez-Ramirez S."/>
            <person name="Szollosi G.J."/>
            <person name="Szarkandi J.G."/>
            <person name="Papp V."/>
            <person name="Albert L."/>
            <person name="Andreopoulos W."/>
            <person name="Angelini C."/>
            <person name="Antonin V."/>
            <person name="Barry K.W."/>
            <person name="Bougher N.L."/>
            <person name="Buchanan P."/>
            <person name="Buyck B."/>
            <person name="Bense V."/>
            <person name="Catcheside P."/>
            <person name="Chovatia M."/>
            <person name="Cooper J."/>
            <person name="Damon W."/>
            <person name="Desjardin D."/>
            <person name="Finy P."/>
            <person name="Geml J."/>
            <person name="Haridas S."/>
            <person name="Hughes K."/>
            <person name="Justo A."/>
            <person name="Karasinski D."/>
            <person name="Kautmanova I."/>
            <person name="Kiss B."/>
            <person name="Kocsube S."/>
            <person name="Kotiranta H."/>
            <person name="LaButti K.M."/>
            <person name="Lechner B.E."/>
            <person name="Liimatainen K."/>
            <person name="Lipzen A."/>
            <person name="Lukacs Z."/>
            <person name="Mihaltcheva S."/>
            <person name="Morgado L.N."/>
            <person name="Niskanen T."/>
            <person name="Noordeloos M.E."/>
            <person name="Ohm R.A."/>
            <person name="Ortiz-Santana B."/>
            <person name="Ovrebo C."/>
            <person name="Racz N."/>
            <person name="Riley R."/>
            <person name="Savchenko A."/>
            <person name="Shiryaev A."/>
            <person name="Soop K."/>
            <person name="Spirin V."/>
            <person name="Szebenyi C."/>
            <person name="Tomsovsky M."/>
            <person name="Tulloss R.E."/>
            <person name="Uehling J."/>
            <person name="Grigoriev I.V."/>
            <person name="Vagvolgyi C."/>
            <person name="Papp T."/>
            <person name="Martin F.M."/>
            <person name="Miettinen O."/>
            <person name="Hibbett D.S."/>
            <person name="Nagy L.G."/>
        </authorList>
    </citation>
    <scope>NUCLEOTIDE SEQUENCE [LARGE SCALE GENOMIC DNA]</scope>
    <source>
        <strain evidence="2 3">OMC1185</strain>
    </source>
</reference>
<dbReference type="AlphaFoldDB" id="A0A5C3NEF7"/>
<name>A0A5C3NEF7_9AGAM</name>
<dbReference type="Proteomes" id="UP000305948">
    <property type="component" value="Unassembled WGS sequence"/>
</dbReference>
<sequence>MENWNSGSGGGITEIFWPSSMRGPSFQLDTRHIVLIWIWTLPCTGAVTPSSHTVSLQTPAKAETLMAKDKSEKKDKKRRESQAVEEVEADVAVTSMQDVEMEPVDAESVKVSSLALKHLHV</sequence>